<feature type="transmembrane region" description="Helical" evidence="1">
    <location>
        <begin position="204"/>
        <end position="223"/>
    </location>
</feature>
<dbReference type="STRING" id="419479.SAMN04488563_1598"/>
<keyword evidence="1" id="KW-1133">Transmembrane helix</keyword>
<dbReference type="PANTHER" id="PTHR36833:SF1">
    <property type="entry name" value="INTEGRAL MEMBRANE TRANSPORT PROTEIN"/>
    <property type="match status" value="1"/>
</dbReference>
<feature type="transmembrane region" description="Helical" evidence="1">
    <location>
        <begin position="26"/>
        <end position="47"/>
    </location>
</feature>
<dbReference type="Pfam" id="PF06182">
    <property type="entry name" value="ABC2_membrane_6"/>
    <property type="match status" value="1"/>
</dbReference>
<dbReference type="AlphaFoldDB" id="A0A1H2IC66"/>
<feature type="transmembrane region" description="Helical" evidence="1">
    <location>
        <begin position="147"/>
        <end position="173"/>
    </location>
</feature>
<feature type="transmembrane region" description="Helical" evidence="1">
    <location>
        <begin position="59"/>
        <end position="80"/>
    </location>
</feature>
<keyword evidence="1" id="KW-0472">Membrane</keyword>
<accession>A0A1H2IC66</accession>
<keyword evidence="1" id="KW-0812">Transmembrane</keyword>
<reference evidence="3" key="1">
    <citation type="submission" date="2016-10" db="EMBL/GenBank/DDBJ databases">
        <authorList>
            <person name="Varghese N."/>
            <person name="Submissions S."/>
        </authorList>
    </citation>
    <scope>NUCLEOTIDE SEQUENCE [LARGE SCALE GENOMIC DNA]</scope>
    <source>
        <strain evidence="3">DSM 45079</strain>
    </source>
</reference>
<dbReference type="Proteomes" id="UP000182977">
    <property type="component" value="Chromosome I"/>
</dbReference>
<dbReference type="InterPro" id="IPR010390">
    <property type="entry name" value="ABC-2_transporter-like"/>
</dbReference>
<protein>
    <submittedName>
        <fullName evidence="2">ABC-2 type transport system permease protein</fullName>
    </submittedName>
</protein>
<evidence type="ECO:0000256" key="1">
    <source>
        <dbReference type="SAM" id="Phobius"/>
    </source>
</evidence>
<name>A0A1H2IC66_9ACTN</name>
<evidence type="ECO:0000313" key="3">
    <source>
        <dbReference type="Proteomes" id="UP000182977"/>
    </source>
</evidence>
<evidence type="ECO:0000313" key="2">
    <source>
        <dbReference type="EMBL" id="SDU41673.1"/>
    </source>
</evidence>
<dbReference type="PANTHER" id="PTHR36833">
    <property type="entry name" value="SLR0610 PROTEIN-RELATED"/>
    <property type="match status" value="1"/>
</dbReference>
<dbReference type="OrthoDB" id="9788195at2"/>
<proteinExistence type="predicted"/>
<dbReference type="EMBL" id="LT629791">
    <property type="protein sequence ID" value="SDU41673.1"/>
    <property type="molecule type" value="Genomic_DNA"/>
</dbReference>
<organism evidence="2 3">
    <name type="scientific">Jiangella alkaliphila</name>
    <dbReference type="NCBI Taxonomy" id="419479"/>
    <lineage>
        <taxon>Bacteria</taxon>
        <taxon>Bacillati</taxon>
        <taxon>Actinomycetota</taxon>
        <taxon>Actinomycetes</taxon>
        <taxon>Jiangellales</taxon>
        <taxon>Jiangellaceae</taxon>
        <taxon>Jiangella</taxon>
    </lineage>
</organism>
<gene>
    <name evidence="2" type="ORF">SAMN04488563_1598</name>
</gene>
<feature type="transmembrane region" description="Helical" evidence="1">
    <location>
        <begin position="235"/>
        <end position="255"/>
    </location>
</feature>
<keyword evidence="3" id="KW-1185">Reference proteome</keyword>
<dbReference type="RefSeq" id="WP_046767938.1">
    <property type="nucleotide sequence ID" value="NZ_KQ061223.1"/>
</dbReference>
<sequence>MAERWRPYRVLVGSRMRSQTAYRRSFVSDLLGSVSIGLMEFAEVYILFANVDLLGELDFAAAVLLFALANVAFSLADLLVGHVDNLPVYLRTGTLDAFLLRPLPVLAQLITSDVSLRRLGRVAVSVVLLAVALPLNDIDWTAGKVTLVVLTPLTGTAVFAGLFVCASAVQFWLVEGSEFSNAFTYGGAYASGYPASIFSLPMRVLFTFVVPATFVAYLPVLVLLDLPGPAGTPHWLGWCTPLAAGAVWAVALLGWRAGLRHYTGTGS</sequence>